<feature type="compositionally biased region" description="Low complexity" evidence="1">
    <location>
        <begin position="40"/>
        <end position="54"/>
    </location>
</feature>
<protein>
    <submittedName>
        <fullName evidence="4">Ovule protein</fullName>
    </submittedName>
</protein>
<reference evidence="2 3" key="2">
    <citation type="submission" date="2018-11" db="EMBL/GenBank/DDBJ databases">
        <authorList>
            <consortium name="Pathogen Informatics"/>
        </authorList>
    </citation>
    <scope>NUCLEOTIDE SEQUENCE [LARGE SCALE GENOMIC DNA]</scope>
</reference>
<dbReference type="Proteomes" id="UP000267606">
    <property type="component" value="Unassembled WGS sequence"/>
</dbReference>
<dbReference type="AlphaFoldDB" id="A0A183HIA8"/>
<gene>
    <name evidence="2" type="ORF">OFLC_LOCUS7221</name>
</gene>
<evidence type="ECO:0000313" key="3">
    <source>
        <dbReference type="Proteomes" id="UP000267606"/>
    </source>
</evidence>
<sequence>MRFQPVKYPQLKIIIPPSHPSQSSANEAPFSPIKPLFEGFPFQPQTTSQTKTSPIANTSSGSPLSRKISSPLRRSGPSEASFNEILDEVEIPSFSQGRLRALSVSSRTQGSIGNNASSCEAETDENSENLASHSISSESILKSPSKNSADEIQTAASGIPDETKLHHIIVKNEVEEEVSAAMEDIVEKKEMIFLFL</sequence>
<organism evidence="4">
    <name type="scientific">Onchocerca flexuosa</name>
    <dbReference type="NCBI Taxonomy" id="387005"/>
    <lineage>
        <taxon>Eukaryota</taxon>
        <taxon>Metazoa</taxon>
        <taxon>Ecdysozoa</taxon>
        <taxon>Nematoda</taxon>
        <taxon>Chromadorea</taxon>
        <taxon>Rhabditida</taxon>
        <taxon>Spirurina</taxon>
        <taxon>Spiruromorpha</taxon>
        <taxon>Filarioidea</taxon>
        <taxon>Onchocercidae</taxon>
        <taxon>Onchocerca</taxon>
    </lineage>
</organism>
<evidence type="ECO:0000313" key="2">
    <source>
        <dbReference type="EMBL" id="VDO49885.1"/>
    </source>
</evidence>
<accession>A0A183HIA8</accession>
<feature type="region of interest" description="Disordered" evidence="1">
    <location>
        <begin position="104"/>
        <end position="147"/>
    </location>
</feature>
<feature type="compositionally biased region" description="Low complexity" evidence="1">
    <location>
        <begin position="128"/>
        <end position="147"/>
    </location>
</feature>
<feature type="compositionally biased region" description="Polar residues" evidence="1">
    <location>
        <begin position="104"/>
        <end position="120"/>
    </location>
</feature>
<keyword evidence="3" id="KW-1185">Reference proteome</keyword>
<dbReference type="WBParaSite" id="OFLC_0000721901-mRNA-1">
    <property type="protein sequence ID" value="OFLC_0000721901-mRNA-1"/>
    <property type="gene ID" value="OFLC_0000721901"/>
</dbReference>
<evidence type="ECO:0000256" key="1">
    <source>
        <dbReference type="SAM" id="MobiDB-lite"/>
    </source>
</evidence>
<feature type="compositionally biased region" description="Low complexity" evidence="1">
    <location>
        <begin position="14"/>
        <end position="24"/>
    </location>
</feature>
<feature type="region of interest" description="Disordered" evidence="1">
    <location>
        <begin position="14"/>
        <end position="78"/>
    </location>
</feature>
<proteinExistence type="predicted"/>
<dbReference type="STRING" id="387005.A0A183HIA8"/>
<reference evidence="4" key="1">
    <citation type="submission" date="2016-06" db="UniProtKB">
        <authorList>
            <consortium name="WormBaseParasite"/>
        </authorList>
    </citation>
    <scope>IDENTIFICATION</scope>
</reference>
<dbReference type="EMBL" id="UZAJ01007396">
    <property type="protein sequence ID" value="VDO49885.1"/>
    <property type="molecule type" value="Genomic_DNA"/>
</dbReference>
<name>A0A183HIA8_9BILA</name>
<evidence type="ECO:0000313" key="4">
    <source>
        <dbReference type="WBParaSite" id="OFLC_0000721901-mRNA-1"/>
    </source>
</evidence>